<dbReference type="Gene3D" id="3.30.70.1230">
    <property type="entry name" value="Nucleotide cyclase"/>
    <property type="match status" value="1"/>
</dbReference>
<dbReference type="Pfam" id="PF13426">
    <property type="entry name" value="PAS_9"/>
    <property type="match status" value="1"/>
</dbReference>
<dbReference type="PROSITE" id="PS50125">
    <property type="entry name" value="GUANYLATE_CYCLASE_2"/>
    <property type="match status" value="1"/>
</dbReference>
<dbReference type="GO" id="GO:0001653">
    <property type="term" value="F:peptide receptor activity"/>
    <property type="evidence" value="ECO:0007669"/>
    <property type="project" value="TreeGrafter"/>
</dbReference>
<dbReference type="InterPro" id="IPR035965">
    <property type="entry name" value="PAS-like_dom_sf"/>
</dbReference>
<dbReference type="SMART" id="SM00044">
    <property type="entry name" value="CYCc"/>
    <property type="match status" value="1"/>
</dbReference>
<keyword evidence="6" id="KW-0456">Lyase</keyword>
<feature type="transmembrane region" description="Helical" evidence="8">
    <location>
        <begin position="272"/>
        <end position="293"/>
    </location>
</feature>
<feature type="region of interest" description="Disordered" evidence="7">
    <location>
        <begin position="594"/>
        <end position="633"/>
    </location>
</feature>
<feature type="transmembrane region" description="Helical" evidence="8">
    <location>
        <begin position="210"/>
        <end position="235"/>
    </location>
</feature>
<evidence type="ECO:0000256" key="3">
    <source>
        <dbReference type="ARBA" id="ARBA00022741"/>
    </source>
</evidence>
<dbReference type="GO" id="GO:0005886">
    <property type="term" value="C:plasma membrane"/>
    <property type="evidence" value="ECO:0007669"/>
    <property type="project" value="TreeGrafter"/>
</dbReference>
<dbReference type="GO" id="GO:0004383">
    <property type="term" value="F:guanylate cyclase activity"/>
    <property type="evidence" value="ECO:0007669"/>
    <property type="project" value="TreeGrafter"/>
</dbReference>
<dbReference type="SUPFAM" id="SSF55785">
    <property type="entry name" value="PYP-like sensor domain (PAS domain)"/>
    <property type="match status" value="1"/>
</dbReference>
<reference evidence="11 12" key="1">
    <citation type="submission" date="2024-03" db="EMBL/GenBank/DDBJ databases">
        <title>The Acrasis kona genome and developmental transcriptomes reveal deep origins of eukaryotic multicellular pathways.</title>
        <authorList>
            <person name="Sheikh S."/>
            <person name="Fu C.-J."/>
            <person name="Brown M.W."/>
            <person name="Baldauf S.L."/>
        </authorList>
    </citation>
    <scope>NUCLEOTIDE SEQUENCE [LARGE SCALE GENOMIC DNA]</scope>
    <source>
        <strain evidence="11 12">ATCC MYA-3509</strain>
    </source>
</reference>
<accession>A0AAW2Z1Z9</accession>
<dbReference type="GO" id="GO:0004016">
    <property type="term" value="F:adenylate cyclase activity"/>
    <property type="evidence" value="ECO:0007669"/>
    <property type="project" value="TreeGrafter"/>
</dbReference>
<name>A0AAW2Z1Z9_9EUKA</name>
<protein>
    <submittedName>
        <fullName evidence="11">Adenylate cyclase</fullName>
    </submittedName>
</protein>
<dbReference type="PANTHER" id="PTHR11920">
    <property type="entry name" value="GUANYLYL CYCLASE"/>
    <property type="match status" value="1"/>
</dbReference>
<dbReference type="Gene3D" id="3.30.450.20">
    <property type="entry name" value="PAS domain"/>
    <property type="match status" value="1"/>
</dbReference>
<feature type="compositionally biased region" description="Basic and acidic residues" evidence="7">
    <location>
        <begin position="620"/>
        <end position="631"/>
    </location>
</feature>
<feature type="region of interest" description="Disordered" evidence="7">
    <location>
        <begin position="1539"/>
        <end position="1569"/>
    </location>
</feature>
<keyword evidence="4 8" id="KW-1133">Transmembrane helix</keyword>
<evidence type="ECO:0000256" key="5">
    <source>
        <dbReference type="ARBA" id="ARBA00023136"/>
    </source>
</evidence>
<evidence type="ECO:0000313" key="12">
    <source>
        <dbReference type="Proteomes" id="UP001431209"/>
    </source>
</evidence>
<feature type="transmembrane region" description="Helical" evidence="8">
    <location>
        <begin position="305"/>
        <end position="328"/>
    </location>
</feature>
<feature type="transmembrane region" description="Helical" evidence="8">
    <location>
        <begin position="872"/>
        <end position="893"/>
    </location>
</feature>
<dbReference type="CDD" id="cd00130">
    <property type="entry name" value="PAS"/>
    <property type="match status" value="1"/>
</dbReference>
<evidence type="ECO:0000256" key="8">
    <source>
        <dbReference type="SAM" id="Phobius"/>
    </source>
</evidence>
<dbReference type="PROSITE" id="PS50112">
    <property type="entry name" value="PAS"/>
    <property type="match status" value="1"/>
</dbReference>
<feature type="domain" description="PAS" evidence="9">
    <location>
        <begin position="1205"/>
        <end position="1256"/>
    </location>
</feature>
<feature type="transmembrane region" description="Helical" evidence="8">
    <location>
        <begin position="174"/>
        <end position="198"/>
    </location>
</feature>
<keyword evidence="3" id="KW-0547">Nucleotide-binding</keyword>
<dbReference type="CDD" id="cd07302">
    <property type="entry name" value="CHD"/>
    <property type="match status" value="1"/>
</dbReference>
<dbReference type="PANTHER" id="PTHR11920:SF335">
    <property type="entry name" value="GUANYLATE CYCLASE"/>
    <property type="match status" value="1"/>
</dbReference>
<dbReference type="Pfam" id="PF00211">
    <property type="entry name" value="Guanylate_cyc"/>
    <property type="match status" value="1"/>
</dbReference>
<comment type="subcellular location">
    <subcellularLocation>
        <location evidence="1">Membrane</location>
    </subcellularLocation>
</comment>
<dbReference type="InterPro" id="IPR000014">
    <property type="entry name" value="PAS"/>
</dbReference>
<dbReference type="EMBL" id="JAOPGA020000995">
    <property type="protein sequence ID" value="KAL0483827.1"/>
    <property type="molecule type" value="Genomic_DNA"/>
</dbReference>
<feature type="domain" description="Guanylate cyclase" evidence="10">
    <location>
        <begin position="1361"/>
        <end position="1485"/>
    </location>
</feature>
<dbReference type="GO" id="GO:0035556">
    <property type="term" value="P:intracellular signal transduction"/>
    <property type="evidence" value="ECO:0007669"/>
    <property type="project" value="InterPro"/>
</dbReference>
<evidence type="ECO:0000256" key="6">
    <source>
        <dbReference type="ARBA" id="ARBA00023239"/>
    </source>
</evidence>
<evidence type="ECO:0000259" key="10">
    <source>
        <dbReference type="PROSITE" id="PS50125"/>
    </source>
</evidence>
<evidence type="ECO:0000256" key="4">
    <source>
        <dbReference type="ARBA" id="ARBA00022989"/>
    </source>
</evidence>
<dbReference type="InterPro" id="IPR001054">
    <property type="entry name" value="A/G_cyclase"/>
</dbReference>
<keyword evidence="2 8" id="KW-0812">Transmembrane</keyword>
<evidence type="ECO:0000256" key="1">
    <source>
        <dbReference type="ARBA" id="ARBA00004370"/>
    </source>
</evidence>
<proteinExistence type="predicted"/>
<feature type="transmembrane region" description="Helical" evidence="8">
    <location>
        <begin position="1136"/>
        <end position="1154"/>
    </location>
</feature>
<organism evidence="11 12">
    <name type="scientific">Acrasis kona</name>
    <dbReference type="NCBI Taxonomy" id="1008807"/>
    <lineage>
        <taxon>Eukaryota</taxon>
        <taxon>Discoba</taxon>
        <taxon>Heterolobosea</taxon>
        <taxon>Tetramitia</taxon>
        <taxon>Eutetramitia</taxon>
        <taxon>Acrasidae</taxon>
        <taxon>Acrasis</taxon>
    </lineage>
</organism>
<comment type="caution">
    <text evidence="11">The sequence shown here is derived from an EMBL/GenBank/DDBJ whole genome shotgun (WGS) entry which is preliminary data.</text>
</comment>
<dbReference type="GO" id="GO:0000166">
    <property type="term" value="F:nucleotide binding"/>
    <property type="evidence" value="ECO:0007669"/>
    <property type="project" value="UniProtKB-KW"/>
</dbReference>
<evidence type="ECO:0000256" key="7">
    <source>
        <dbReference type="SAM" id="MobiDB-lite"/>
    </source>
</evidence>
<dbReference type="GO" id="GO:0007168">
    <property type="term" value="P:receptor guanylyl cyclase signaling pathway"/>
    <property type="evidence" value="ECO:0007669"/>
    <property type="project" value="TreeGrafter"/>
</dbReference>
<evidence type="ECO:0000313" key="11">
    <source>
        <dbReference type="EMBL" id="KAL0483827.1"/>
    </source>
</evidence>
<feature type="transmembrane region" description="Helical" evidence="8">
    <location>
        <begin position="131"/>
        <end position="154"/>
    </location>
</feature>
<dbReference type="InterPro" id="IPR029787">
    <property type="entry name" value="Nucleotide_cyclase"/>
</dbReference>
<dbReference type="NCBIfam" id="TIGR00229">
    <property type="entry name" value="sensory_box"/>
    <property type="match status" value="1"/>
</dbReference>
<dbReference type="Proteomes" id="UP001431209">
    <property type="component" value="Unassembled WGS sequence"/>
</dbReference>
<sequence>MYAPDDNVSLSSYATRKGEKNETSVNVWFAFIYSLRLKIHPLFNNLIILLIEFQFLLITPGVRSNWGPTFEQIFTYSQIPRSLGLQYLPDVGQMVLSVLFLLIYVIIIFLTFVAFRCFLNGSSAFDHVKRIAIVLLTIACITPYLPITTAFSFINCDYNTGYNSSGFQCWEMPYLIFAIISYMLCVLQILTVAAFGYLLTDLNLPTRFAIFSSSSATVLLIDFALNVIYVVIALMVTMVPWVRGALHFAFNILMAVYLFYNVPFYKRLTNSVYCGFVFSRAAGAMLSMITSIINTSRNDTTGIITGSITIGVMILFFFVGFIIFEIYCHTFIHITSKYFDYLCDPTQSNINKVNLNNICRFTKFSIYTQQGFHRFEKIINLAALNNMESYHLYNIVASYYISIRDEHHATMYIQRALGCSSTLYSKIINLERSIELDRMLGDRKRIYKLSDQGRKMQDDLHKNIKYFFKTLASENAEFEKLNSHAELAYKSEAECDHIFGTLYSQIRNQSKRVANVMPNTSKKSRRILEEANFLYAKAEEVEEIAMHKARQRDQMLMDTVSVNEDMNPILEVTNMNDYPSPPTNNPAVDAFNGKRNNGGGNKRLRSSSVAPVTNSTTPVDELHPYRNSDRINKKRNTLETLEIDPEIFRNEVEMSDTSGMISEGQKRRDATRKQILVENKHIIKRLMICMLPFVAAACVIMCSTVTNDNLIFVDTERLLESCIIQPIPYIVVNHWRQHIVNNGDADELRSAFSDASEFIRSFRDNVFNTKMSTSSVRYKNLMVNKWTVAIPVLSGDQFSFTNTNMSLYDFSGTLRDYIDYAQSMADGELKTTLNIAYAFFYYNRQNIRMGFHQYCLDFKNEYYNSDTSKSKVLIAVFISIFAVHILYFVFLFVPSVISLNDSRTKVLELYKKYIPKDVVGSTYQNLKKKKLEDTKINSSKTYPFLWKVGALTLIIMFLELVALGICSVSISLLYNCDKGTSTVFYNYGEFYQSTSRLQFILQEILIPDTYINLNVNLPLNIEPYTSDVNANWALLRFGSEGLYGSFGAVDDLVTKSTCNNTGSNQACSSLDRLLTNYQIISLIAYTGKNNTNVTTLALVNNNFDIFQTISNKTGEAVMMYQDISHSTCAVPYPPELLFIFIFALVFVALIFLFYECDKFIKVTHRIRTMLQYIPQHNLDGIEELKSFVMTHNTSVKKKEALKTGQGDKLAAALEACNDAAIICTHDGTIQEVNSSAIKMFSYEQAEFVGRNIREFFIGSEISEILVQIVDHNTKASKELSGVKKTKEEFPVKVNLGVTHFGKATVVMCFCSDLTLEKKQRDLIAQEKLNNEKLLQSILPAHVSSRLKKKDNNIADRIESCTVFFSDMVGFTSISSNMSATNLVKLLNSIVNTLDDLCKHHSIEKIKTIGDAYFCVGGLTPGDNTHAERVVQFAVDALKAVHNVTSNSVEIRIGIHTGPLIAGVIGKSKFAYDCWGDTVNIASRMESTGIPGKIQITRDTYERVHDLFSFEERDGVVVKGKGTMTTYILSGEMTSKEHIPNLSEDDEAYQERRRSNTLSTPMTELFTGMM</sequence>
<gene>
    <name evidence="11" type="ORF">AKO1_014034</name>
</gene>
<evidence type="ECO:0000259" key="9">
    <source>
        <dbReference type="PROSITE" id="PS50112"/>
    </source>
</evidence>
<feature type="transmembrane region" description="Helical" evidence="8">
    <location>
        <begin position="241"/>
        <end position="260"/>
    </location>
</feature>
<feature type="transmembrane region" description="Helical" evidence="8">
    <location>
        <begin position="94"/>
        <end position="119"/>
    </location>
</feature>
<feature type="transmembrane region" description="Helical" evidence="8">
    <location>
        <begin position="944"/>
        <end position="974"/>
    </location>
</feature>
<keyword evidence="5 8" id="KW-0472">Membrane</keyword>
<keyword evidence="12" id="KW-1185">Reference proteome</keyword>
<feature type="compositionally biased region" description="Polar residues" evidence="7">
    <location>
        <begin position="606"/>
        <end position="618"/>
    </location>
</feature>
<dbReference type="SMART" id="SM00091">
    <property type="entry name" value="PAS"/>
    <property type="match status" value="1"/>
</dbReference>
<dbReference type="InterPro" id="IPR050401">
    <property type="entry name" value="Cyclic_nucleotide_synthase"/>
</dbReference>
<dbReference type="SUPFAM" id="SSF55073">
    <property type="entry name" value="Nucleotide cyclase"/>
    <property type="match status" value="1"/>
</dbReference>
<evidence type="ECO:0000256" key="2">
    <source>
        <dbReference type="ARBA" id="ARBA00022692"/>
    </source>
</evidence>
<feature type="transmembrane region" description="Helical" evidence="8">
    <location>
        <begin position="42"/>
        <end position="62"/>
    </location>
</feature>